<protein>
    <submittedName>
        <fullName evidence="1">Uncharacterized protein</fullName>
    </submittedName>
</protein>
<dbReference type="EMBL" id="LKTM01000046">
    <property type="protein sequence ID" value="KQH80044.1"/>
    <property type="molecule type" value="Genomic_DNA"/>
</dbReference>
<evidence type="ECO:0000313" key="1">
    <source>
        <dbReference type="EMBL" id="KQH80044.1"/>
    </source>
</evidence>
<dbReference type="STRING" id="1778.A9W97_06175"/>
<dbReference type="SUPFAM" id="SSF52540">
    <property type="entry name" value="P-loop containing nucleoside triphosphate hydrolases"/>
    <property type="match status" value="1"/>
</dbReference>
<reference evidence="1 2" key="1">
    <citation type="submission" date="2015-10" db="EMBL/GenBank/DDBJ databases">
        <title>Mycobacterium gordonae draft genome assembly.</title>
        <authorList>
            <person name="Ustinova V."/>
            <person name="Smirnova T."/>
            <person name="Blagodatskikh K."/>
            <person name="Varlamov D."/>
            <person name="Larionova E."/>
            <person name="Chernousova L."/>
        </authorList>
    </citation>
    <scope>NUCLEOTIDE SEQUENCE [LARGE SCALE GENOMIC DNA]</scope>
    <source>
        <strain evidence="1 2">CTRI 14-8773</strain>
    </source>
</reference>
<dbReference type="InterPro" id="IPR027417">
    <property type="entry name" value="P-loop_NTPase"/>
</dbReference>
<organism evidence="1 2">
    <name type="scientific">Mycobacterium gordonae</name>
    <dbReference type="NCBI Taxonomy" id="1778"/>
    <lineage>
        <taxon>Bacteria</taxon>
        <taxon>Bacillati</taxon>
        <taxon>Actinomycetota</taxon>
        <taxon>Actinomycetes</taxon>
        <taxon>Mycobacteriales</taxon>
        <taxon>Mycobacteriaceae</taxon>
        <taxon>Mycobacterium</taxon>
    </lineage>
</organism>
<proteinExistence type="predicted"/>
<comment type="caution">
    <text evidence="1">The sequence shown here is derived from an EMBL/GenBank/DDBJ whole genome shotgun (WGS) entry which is preliminary data.</text>
</comment>
<dbReference type="OrthoDB" id="4641839at2"/>
<dbReference type="RefSeq" id="WP_055577026.1">
    <property type="nucleotide sequence ID" value="NZ_LKTM01000046.1"/>
</dbReference>
<gene>
    <name evidence="1" type="ORF">AO501_30345</name>
</gene>
<dbReference type="Proteomes" id="UP000051677">
    <property type="component" value="Unassembled WGS sequence"/>
</dbReference>
<name>A0A0Q2XFN1_MYCGO</name>
<dbReference type="AlphaFoldDB" id="A0A0Q2XFN1"/>
<sequence>MPPFGAGAHRGDGGQQIFADELMRFTRGAADQRVVAVAERVAAPLRVTVRGRRGVGRSTVARALSRWFTVVESGADLEVQVIAEAVKPEDSAPGPVLAVLNKADLTGFGGDGPMAAASARCPEFAERLGVPVLPMSGLLALAAFDAFDDPGAARWAALRALAAEPAPAPIPRELLAGLDLFGVALGVAALRQGSGPAQVRALWRRLSGFDEVVDRLVAAGAPARYRRVLDAVTELEALAVTDPSIGEFLSSDDTVVARMAAALDAAQACGLEAGPEEPLQRAAHWQRYRRSAGSGLHRACGADIARGALRLWSQGPR</sequence>
<accession>A0A0Q2XFN1</accession>
<evidence type="ECO:0000313" key="2">
    <source>
        <dbReference type="Proteomes" id="UP000051677"/>
    </source>
</evidence>